<keyword evidence="4 10" id="KW-0812">Transmembrane</keyword>
<name>A0ABD1LAG7_9FABA</name>
<keyword evidence="6 10" id="KW-1133">Transmembrane helix</keyword>
<feature type="transmembrane region" description="Helical" evidence="10">
    <location>
        <begin position="140"/>
        <end position="161"/>
    </location>
</feature>
<dbReference type="InterPro" id="IPR057291">
    <property type="entry name" value="CHX17_2nd"/>
</dbReference>
<feature type="transmembrane region" description="Helical" evidence="10">
    <location>
        <begin position="283"/>
        <end position="309"/>
    </location>
</feature>
<dbReference type="Pfam" id="PF23256">
    <property type="entry name" value="CHX17_2nd"/>
    <property type="match status" value="1"/>
</dbReference>
<evidence type="ECO:0000256" key="8">
    <source>
        <dbReference type="ARBA" id="ARBA00023136"/>
    </source>
</evidence>
<dbReference type="Pfam" id="PF00999">
    <property type="entry name" value="Na_H_Exchanger"/>
    <property type="match status" value="1"/>
</dbReference>
<sequence length="865" mass="95520">MNSSDVESFDPIFTNTNGSRHVCFKRAVSEGYALWIENSLETTLPSFVLQFAIILSLNRILLVLSSFCHVPRIVANIFTGYLLGPSVLGHWIAIIKHTSPLNNMLPLETVGGVILVYYVFLVGLEIDLKPIAELHNKKATVVAISGTIFTLPIGFGLYYMLVTDMWRKPLTYEDFRPNGAILWGVTLSCTSEFPEIAKILSELKLVLTETGQLALSASLINDLFSWTLLVLALTHFYYGSVGSFAIVVVLVLVYLYALHRFFTWLFENEGMKDREFFESQVIFVLHLVMVFGFFSDGLGVLSVTGAFFLGVVIPPGALNNAVQDKTQDFVGVFMMPLFFVAVGERIKIQDLALDTHVSTVVVVVVLAFLAKIVCTMVISWFYQMPHMEGLSLALLMNTKGTMPLIILCTGWDRLELNNQTFGVMLLACWLMALPVGPVSVALSKALKNKTFAGGQRNGTQPDSPLRLLACIHTKSDANVILNLLKASCPSVRTPIQVLAVELSKMTNRPTSSLIIRNAKKPSFASKSLKLVDTEDTLSIFDNLSQAIFVEKMRIISDYSTMHKDILNLARRRGVTLILTTLHKQPTFDGLGAGAATARAVNIINRDHASKDEKKVVLESLVRDAPCSVAIFVDRGLSLKRSKEQRVAMFYIAGADDREALSYAWRMSKSPEVKLTVVRLVWDNPNDEFDEKDKEFIKGFLQQTGDMGRVRYLEKVVRDENETVTLLNKMGNKGFDFYVLGRGHGRKMSLAQTADPVLEEPALGPLGDALTDLNSAAETSILIFQRWAQHVEGKYARSSSTLGNVISISTLSHCVHHAALSLHSTNSAVVPTIKSTTTLLTIVSSVFTALPSPSTPPTQVTKHLPS</sequence>
<reference evidence="13 14" key="1">
    <citation type="submission" date="2024-08" db="EMBL/GenBank/DDBJ databases">
        <title>Insights into the chromosomal genome structure of Flemingia macrophylla.</title>
        <authorList>
            <person name="Ding Y."/>
            <person name="Zhao Y."/>
            <person name="Bi W."/>
            <person name="Wu M."/>
            <person name="Zhao G."/>
            <person name="Gong Y."/>
            <person name="Li W."/>
            <person name="Zhang P."/>
        </authorList>
    </citation>
    <scope>NUCLEOTIDE SEQUENCE [LARGE SCALE GENOMIC DNA]</scope>
    <source>
        <strain evidence="13">DYQJB</strain>
        <tissue evidence="13">Leaf</tissue>
    </source>
</reference>
<keyword evidence="3" id="KW-0633">Potassium transport</keyword>
<gene>
    <name evidence="13" type="ORF">Fmac_029445</name>
</gene>
<evidence type="ECO:0000256" key="10">
    <source>
        <dbReference type="SAM" id="Phobius"/>
    </source>
</evidence>
<proteinExistence type="inferred from homology"/>
<evidence type="ECO:0000256" key="9">
    <source>
        <dbReference type="ARBA" id="ARBA00038341"/>
    </source>
</evidence>
<evidence type="ECO:0000256" key="2">
    <source>
        <dbReference type="ARBA" id="ARBA00022448"/>
    </source>
</evidence>
<dbReference type="PANTHER" id="PTHR32468:SF74">
    <property type="entry name" value="CATION_H(+) ANTIPORTER 21-RELATED"/>
    <property type="match status" value="1"/>
</dbReference>
<evidence type="ECO:0000256" key="5">
    <source>
        <dbReference type="ARBA" id="ARBA00022958"/>
    </source>
</evidence>
<comment type="similarity">
    <text evidence="9">Belongs to the monovalent cation:proton antiporter 2 (CPA2) transporter (TC 2.A.37) family. CHX (TC 2.A.37.4) subfamily.</text>
</comment>
<feature type="transmembrane region" description="Helical" evidence="10">
    <location>
        <begin position="329"/>
        <end position="348"/>
    </location>
</feature>
<dbReference type="InterPro" id="IPR038770">
    <property type="entry name" value="Na+/solute_symporter_sf"/>
</dbReference>
<comment type="caution">
    <text evidence="13">The sequence shown here is derived from an EMBL/GenBank/DDBJ whole genome shotgun (WGS) entry which is preliminary data.</text>
</comment>
<dbReference type="Gene3D" id="1.20.1530.20">
    <property type="match status" value="1"/>
</dbReference>
<dbReference type="InterPro" id="IPR050794">
    <property type="entry name" value="CPA2_transporter"/>
</dbReference>
<keyword evidence="8 10" id="KW-0472">Membrane</keyword>
<evidence type="ECO:0000259" key="11">
    <source>
        <dbReference type="Pfam" id="PF00999"/>
    </source>
</evidence>
<dbReference type="GO" id="GO:0006813">
    <property type="term" value="P:potassium ion transport"/>
    <property type="evidence" value="ECO:0007669"/>
    <property type="project" value="UniProtKB-KW"/>
</dbReference>
<evidence type="ECO:0000256" key="6">
    <source>
        <dbReference type="ARBA" id="ARBA00022989"/>
    </source>
</evidence>
<accession>A0ABD1LAG7</accession>
<evidence type="ECO:0000256" key="4">
    <source>
        <dbReference type="ARBA" id="ARBA00022692"/>
    </source>
</evidence>
<evidence type="ECO:0000256" key="1">
    <source>
        <dbReference type="ARBA" id="ARBA00004141"/>
    </source>
</evidence>
<feature type="transmembrane region" description="Helical" evidence="10">
    <location>
        <begin position="47"/>
        <end position="67"/>
    </location>
</feature>
<comment type="subcellular location">
    <subcellularLocation>
        <location evidence="1">Membrane</location>
        <topology evidence="1">Multi-pass membrane protein</topology>
    </subcellularLocation>
</comment>
<feature type="transmembrane region" description="Helical" evidence="10">
    <location>
        <begin position="360"/>
        <end position="382"/>
    </location>
</feature>
<dbReference type="InterPro" id="IPR006153">
    <property type="entry name" value="Cation/H_exchanger_TM"/>
</dbReference>
<keyword evidence="14" id="KW-1185">Reference proteome</keyword>
<protein>
    <recommendedName>
        <fullName evidence="15">Cation/H+ exchanger domain-containing protein</fullName>
    </recommendedName>
</protein>
<feature type="transmembrane region" description="Helical" evidence="10">
    <location>
        <begin position="74"/>
        <end position="95"/>
    </location>
</feature>
<evidence type="ECO:0000313" key="13">
    <source>
        <dbReference type="EMBL" id="KAL2320476.1"/>
    </source>
</evidence>
<evidence type="ECO:0000256" key="3">
    <source>
        <dbReference type="ARBA" id="ARBA00022538"/>
    </source>
</evidence>
<feature type="domain" description="Cation/H(+) antiporter central" evidence="12">
    <location>
        <begin position="533"/>
        <end position="637"/>
    </location>
</feature>
<keyword evidence="7" id="KW-0406">Ion transport</keyword>
<keyword evidence="2" id="KW-0813">Transport</keyword>
<feature type="domain" description="Cation/H+ exchanger transmembrane" evidence="11">
    <location>
        <begin position="63"/>
        <end position="429"/>
    </location>
</feature>
<dbReference type="Gene3D" id="3.40.50.12370">
    <property type="match status" value="1"/>
</dbReference>
<dbReference type="PANTHER" id="PTHR32468">
    <property type="entry name" value="CATION/H + ANTIPORTER"/>
    <property type="match status" value="1"/>
</dbReference>
<keyword evidence="5" id="KW-0630">Potassium</keyword>
<evidence type="ECO:0000259" key="12">
    <source>
        <dbReference type="Pfam" id="PF23256"/>
    </source>
</evidence>
<organism evidence="13 14">
    <name type="scientific">Flemingia macrophylla</name>
    <dbReference type="NCBI Taxonomy" id="520843"/>
    <lineage>
        <taxon>Eukaryota</taxon>
        <taxon>Viridiplantae</taxon>
        <taxon>Streptophyta</taxon>
        <taxon>Embryophyta</taxon>
        <taxon>Tracheophyta</taxon>
        <taxon>Spermatophyta</taxon>
        <taxon>Magnoliopsida</taxon>
        <taxon>eudicotyledons</taxon>
        <taxon>Gunneridae</taxon>
        <taxon>Pentapetalae</taxon>
        <taxon>rosids</taxon>
        <taxon>fabids</taxon>
        <taxon>Fabales</taxon>
        <taxon>Fabaceae</taxon>
        <taxon>Papilionoideae</taxon>
        <taxon>50 kb inversion clade</taxon>
        <taxon>NPAAA clade</taxon>
        <taxon>indigoferoid/millettioid clade</taxon>
        <taxon>Phaseoleae</taxon>
        <taxon>Flemingia</taxon>
    </lineage>
</organism>
<evidence type="ECO:0000256" key="7">
    <source>
        <dbReference type="ARBA" id="ARBA00023065"/>
    </source>
</evidence>
<dbReference type="GO" id="GO:0016020">
    <property type="term" value="C:membrane"/>
    <property type="evidence" value="ECO:0007669"/>
    <property type="project" value="UniProtKB-SubCell"/>
</dbReference>
<feature type="transmembrane region" description="Helical" evidence="10">
    <location>
        <begin position="421"/>
        <end position="442"/>
    </location>
</feature>
<dbReference type="Proteomes" id="UP001603857">
    <property type="component" value="Unassembled WGS sequence"/>
</dbReference>
<feature type="transmembrane region" description="Helical" evidence="10">
    <location>
        <begin position="244"/>
        <end position="262"/>
    </location>
</feature>
<feature type="transmembrane region" description="Helical" evidence="10">
    <location>
        <begin position="107"/>
        <end position="128"/>
    </location>
</feature>
<evidence type="ECO:0008006" key="15">
    <source>
        <dbReference type="Google" id="ProtNLM"/>
    </source>
</evidence>
<dbReference type="EMBL" id="JBGMDY010000010">
    <property type="protein sequence ID" value="KAL2320476.1"/>
    <property type="molecule type" value="Genomic_DNA"/>
</dbReference>
<dbReference type="AlphaFoldDB" id="A0ABD1LAG7"/>
<evidence type="ECO:0000313" key="14">
    <source>
        <dbReference type="Proteomes" id="UP001603857"/>
    </source>
</evidence>